<evidence type="ECO:0000313" key="2">
    <source>
        <dbReference type="Proteomes" id="UP000663525"/>
    </source>
</evidence>
<organism evidence="1 2">
    <name type="scientific">Halapricum desulfuricans</name>
    <dbReference type="NCBI Taxonomy" id="2841257"/>
    <lineage>
        <taxon>Archaea</taxon>
        <taxon>Methanobacteriati</taxon>
        <taxon>Methanobacteriota</taxon>
        <taxon>Stenosarchaea group</taxon>
        <taxon>Halobacteria</taxon>
        <taxon>Halobacteriales</taxon>
        <taxon>Haloarculaceae</taxon>
        <taxon>Halapricum</taxon>
    </lineage>
</organism>
<reference evidence="1" key="1">
    <citation type="submission" date="2020-11" db="EMBL/GenBank/DDBJ databases">
        <title>Carbohydrate-dependent, anaerobic sulfur respiration: A novel catabolism in halophilic archaea.</title>
        <authorList>
            <person name="Sorokin D.Y."/>
            <person name="Messina E."/>
            <person name="Smedile F."/>
            <person name="La Cono V."/>
            <person name="Hallsworth J.E."/>
            <person name="Yakimov M.M."/>
        </authorList>
    </citation>
    <scope>NUCLEOTIDE SEQUENCE</scope>
    <source>
        <strain evidence="1">HSR12-1</strain>
    </source>
</reference>
<protein>
    <submittedName>
        <fullName evidence="1">Putative pilin/flagellin</fullName>
    </submittedName>
</protein>
<keyword evidence="1" id="KW-0966">Cell projection</keyword>
<accession>A0A897MZM7</accession>
<dbReference type="Proteomes" id="UP000663525">
    <property type="component" value="Chromosome"/>
</dbReference>
<proteinExistence type="predicted"/>
<sequence length="295" mass="31603">MLIAGFVLAVAFLAVAVMLNAVIYSENLATRDEDARGAEAIAYRADMVDGTEQLIEYANANRSTFAERTVAFNESVRAMYNSTALLQSTDGIATDLAVTGVTRGTLIGQFNASRDFRDASGDPDWELADDVRGTRAFRINITDQDALEDGAGNRFTVRVTDGDTWSAEIYDDGGNTTVDVDGAGSCTVGSTPEIDLTAGTVDGNPCEALAFGEDVSAPYSIEFENADAIAGNYSLVVNSTEYEDDNYDGTNYHSDRDSPFADEEAIYAATLRLRHESPDHVYATDATVVPGENDA</sequence>
<evidence type="ECO:0000313" key="1">
    <source>
        <dbReference type="EMBL" id="QSG05907.1"/>
    </source>
</evidence>
<keyword evidence="1" id="KW-0969">Cilium</keyword>
<keyword evidence="1" id="KW-0282">Flagellum</keyword>
<dbReference type="EMBL" id="CP064787">
    <property type="protein sequence ID" value="QSG05907.1"/>
    <property type="molecule type" value="Genomic_DNA"/>
</dbReference>
<gene>
    <name evidence="1" type="ORF">HSR121_1568</name>
</gene>
<dbReference type="AlphaFoldDB" id="A0A897MZM7"/>
<name>A0A897MZM7_9EURY</name>